<dbReference type="Gene3D" id="3.30.1490.100">
    <property type="entry name" value="DNA polymerase, Y-family, little finger domain"/>
    <property type="match status" value="1"/>
</dbReference>
<dbReference type="Pfam" id="PF00817">
    <property type="entry name" value="IMS"/>
    <property type="match status" value="1"/>
</dbReference>
<keyword evidence="4" id="KW-0227">DNA damage</keyword>
<dbReference type="Pfam" id="PF11799">
    <property type="entry name" value="IMS_C"/>
    <property type="match status" value="1"/>
</dbReference>
<evidence type="ECO:0000313" key="9">
    <source>
        <dbReference type="EMBL" id="WIA12177.1"/>
    </source>
</evidence>
<evidence type="ECO:0000256" key="6">
    <source>
        <dbReference type="ARBA" id="ARBA00023242"/>
    </source>
</evidence>
<sequence length="525" mass="53877">MRVLAHVDLDAFYTQVEVQRNPSLKGTPVVVVQYNPYGDLRTVKPSDNRLFPDSNGSIIAVSYEARKHGVKRNMMAQAAKKLCPELSIVQVPVAHGKADIQIYRDAGAAVISVLSSDGAICERASVDEAYLDVTAGAQQLLAAAAAAAAGGGDAAGDALQAQLGAGGSQQQQQAVDDAGAQPAAVGPLLPLPESIEGWHVADAAEPGAAGVAAWWARPAACWNNDELLLAAGAVVVARLRASVAQQLGYSCSAGIAHSKILAKLGSGLNKPAQQTLVPAAAVPGLLGPLPLPKLRQLGGKFGEELMTGLGVSTVGELAAVPLPRLEALVGLENAAWLQRLAQGKDDEEVKPRTLPKSISCGKTFRGASALTGLTAVHGWLSQLATELQERLDNDRRQHQRTPSQLTVSIDTLAAAAAGPDSAAVPGASAAIVQAAAAGPAAAAAGRATPQNWRAGVAAVSRSTPLRRPVAEVMAADALKLVKKWARDRGQGWKIIGIFISASNFVAAPTGASTLDSDSCSTASSS</sequence>
<dbReference type="InterPro" id="IPR052230">
    <property type="entry name" value="DNA_polymerase_eta"/>
</dbReference>
<dbReference type="Gene3D" id="1.10.150.20">
    <property type="entry name" value="5' to 3' exonuclease, C-terminal subdomain"/>
    <property type="match status" value="1"/>
</dbReference>
<dbReference type="Gene3D" id="3.40.1170.60">
    <property type="match status" value="1"/>
</dbReference>
<dbReference type="EMBL" id="CP126210">
    <property type="protein sequence ID" value="WIA12177.1"/>
    <property type="molecule type" value="Genomic_DNA"/>
</dbReference>
<keyword evidence="3" id="KW-0479">Metal-binding</keyword>
<dbReference type="SUPFAM" id="SSF56672">
    <property type="entry name" value="DNA/RNA polymerases"/>
    <property type="match status" value="1"/>
</dbReference>
<proteinExistence type="predicted"/>
<organism evidence="9 10">
    <name type="scientific">Tetradesmus obliquus</name>
    <name type="common">Green alga</name>
    <name type="synonym">Acutodesmus obliquus</name>
    <dbReference type="NCBI Taxonomy" id="3088"/>
    <lineage>
        <taxon>Eukaryota</taxon>
        <taxon>Viridiplantae</taxon>
        <taxon>Chlorophyta</taxon>
        <taxon>core chlorophytes</taxon>
        <taxon>Chlorophyceae</taxon>
        <taxon>CS clade</taxon>
        <taxon>Sphaeropleales</taxon>
        <taxon>Scenedesmaceae</taxon>
        <taxon>Tetradesmus</taxon>
    </lineage>
</organism>
<dbReference type="InterPro" id="IPR017961">
    <property type="entry name" value="DNA_pol_Y-fam_little_finger"/>
</dbReference>
<dbReference type="PANTHER" id="PTHR45873">
    <property type="entry name" value="DNA POLYMERASE ETA"/>
    <property type="match status" value="1"/>
</dbReference>
<protein>
    <recommendedName>
        <fullName evidence="7">DNA polymerase eta</fullName>
    </recommendedName>
</protein>
<gene>
    <name evidence="9" type="ORF">OEZ85_012248</name>
</gene>
<comment type="subcellular location">
    <subcellularLocation>
        <location evidence="1">Nucleus</location>
    </subcellularLocation>
</comment>
<reference evidence="9 10" key="1">
    <citation type="submission" date="2023-05" db="EMBL/GenBank/DDBJ databases">
        <title>A 100% complete, gapless, phased diploid assembly of the Scenedesmus obliquus UTEX 3031 genome.</title>
        <authorList>
            <person name="Biondi T.C."/>
            <person name="Hanschen E.R."/>
            <person name="Kwon T."/>
            <person name="Eng W."/>
            <person name="Kruse C.P.S."/>
            <person name="Koehler S.I."/>
            <person name="Kunde Y."/>
            <person name="Gleasner C.D."/>
            <person name="You Mak K.T."/>
            <person name="Polle J."/>
            <person name="Hovde B.T."/>
            <person name="Starkenburg S.R."/>
        </authorList>
    </citation>
    <scope>NUCLEOTIDE SEQUENCE [LARGE SCALE GENOMIC DNA]</scope>
    <source>
        <strain evidence="9 10">DOE0152z</strain>
    </source>
</reference>
<dbReference type="InterPro" id="IPR043128">
    <property type="entry name" value="Rev_trsase/Diguanyl_cyclase"/>
</dbReference>
<keyword evidence="5" id="KW-0234">DNA repair</keyword>
<keyword evidence="10" id="KW-1185">Reference proteome</keyword>
<dbReference type="Gene3D" id="3.30.70.270">
    <property type="match status" value="1"/>
</dbReference>
<evidence type="ECO:0000313" key="10">
    <source>
        <dbReference type="Proteomes" id="UP001244341"/>
    </source>
</evidence>
<evidence type="ECO:0000256" key="5">
    <source>
        <dbReference type="ARBA" id="ARBA00023204"/>
    </source>
</evidence>
<dbReference type="InterPro" id="IPR043502">
    <property type="entry name" value="DNA/RNA_pol_sf"/>
</dbReference>
<dbReference type="PANTHER" id="PTHR45873:SF1">
    <property type="entry name" value="DNA POLYMERASE ETA"/>
    <property type="match status" value="1"/>
</dbReference>
<dbReference type="InterPro" id="IPR001126">
    <property type="entry name" value="UmuC"/>
</dbReference>
<feature type="domain" description="UmuC" evidence="8">
    <location>
        <begin position="4"/>
        <end position="298"/>
    </location>
</feature>
<dbReference type="PROSITE" id="PS50173">
    <property type="entry name" value="UMUC"/>
    <property type="match status" value="1"/>
</dbReference>
<evidence type="ECO:0000256" key="2">
    <source>
        <dbReference type="ARBA" id="ARBA00022679"/>
    </source>
</evidence>
<keyword evidence="2" id="KW-0808">Transferase</keyword>
<evidence type="ECO:0000256" key="7">
    <source>
        <dbReference type="ARBA" id="ARBA00044975"/>
    </source>
</evidence>
<dbReference type="Proteomes" id="UP001244341">
    <property type="component" value="Chromosome 3b"/>
</dbReference>
<evidence type="ECO:0000256" key="1">
    <source>
        <dbReference type="ARBA" id="ARBA00004123"/>
    </source>
</evidence>
<evidence type="ECO:0000256" key="4">
    <source>
        <dbReference type="ARBA" id="ARBA00022763"/>
    </source>
</evidence>
<keyword evidence="6" id="KW-0539">Nucleus</keyword>
<evidence type="ECO:0000259" key="8">
    <source>
        <dbReference type="PROSITE" id="PS50173"/>
    </source>
</evidence>
<dbReference type="PIRSF" id="PIRSF036603">
    <property type="entry name" value="DPol_eta"/>
    <property type="match status" value="1"/>
</dbReference>
<dbReference type="InterPro" id="IPR036775">
    <property type="entry name" value="DNA_pol_Y-fam_lit_finger_sf"/>
</dbReference>
<accession>A0ABY8TT41</accession>
<dbReference type="SUPFAM" id="SSF100879">
    <property type="entry name" value="Lesion bypass DNA polymerase (Y-family), little finger domain"/>
    <property type="match status" value="1"/>
</dbReference>
<dbReference type="Pfam" id="PF21704">
    <property type="entry name" value="POLH-Rev1_HhH"/>
    <property type="match status" value="1"/>
</dbReference>
<evidence type="ECO:0000256" key="3">
    <source>
        <dbReference type="ARBA" id="ARBA00022723"/>
    </source>
</evidence>
<name>A0ABY8TT41_TETOB</name>